<evidence type="ECO:0000313" key="3">
    <source>
        <dbReference type="Proteomes" id="UP000324800"/>
    </source>
</evidence>
<dbReference type="EMBL" id="SNRW01029302">
    <property type="protein sequence ID" value="KAA6358825.1"/>
    <property type="molecule type" value="Genomic_DNA"/>
</dbReference>
<reference evidence="2 3" key="1">
    <citation type="submission" date="2019-03" db="EMBL/GenBank/DDBJ databases">
        <title>Single cell metagenomics reveals metabolic interactions within the superorganism composed of flagellate Streblomastix strix and complex community of Bacteroidetes bacteria on its surface.</title>
        <authorList>
            <person name="Treitli S.C."/>
            <person name="Kolisko M."/>
            <person name="Husnik F."/>
            <person name="Keeling P."/>
            <person name="Hampl V."/>
        </authorList>
    </citation>
    <scope>NUCLEOTIDE SEQUENCE [LARGE SCALE GENOMIC DNA]</scope>
    <source>
        <strain evidence="2">ST1C</strain>
    </source>
</reference>
<accession>A0A5J4TN08</accession>
<name>A0A5J4TN08_9EUKA</name>
<evidence type="ECO:0000259" key="1">
    <source>
        <dbReference type="Pfam" id="PF03184"/>
    </source>
</evidence>
<dbReference type="AlphaFoldDB" id="A0A5J4TN08"/>
<dbReference type="OrthoDB" id="4327074at2759"/>
<gene>
    <name evidence="2" type="ORF">EZS28_045648</name>
</gene>
<dbReference type="Proteomes" id="UP000324800">
    <property type="component" value="Unassembled WGS sequence"/>
</dbReference>
<protein>
    <recommendedName>
        <fullName evidence="1">DDE-1 domain-containing protein</fullName>
    </recommendedName>
</protein>
<dbReference type="GO" id="GO:0003676">
    <property type="term" value="F:nucleic acid binding"/>
    <property type="evidence" value="ECO:0007669"/>
    <property type="project" value="InterPro"/>
</dbReference>
<feature type="non-terminal residue" evidence="2">
    <location>
        <position position="320"/>
    </location>
</feature>
<organism evidence="2 3">
    <name type="scientific">Streblomastix strix</name>
    <dbReference type="NCBI Taxonomy" id="222440"/>
    <lineage>
        <taxon>Eukaryota</taxon>
        <taxon>Metamonada</taxon>
        <taxon>Preaxostyla</taxon>
        <taxon>Oxymonadida</taxon>
        <taxon>Streblomastigidae</taxon>
        <taxon>Streblomastix</taxon>
    </lineage>
</organism>
<proteinExistence type="predicted"/>
<dbReference type="Pfam" id="PF03184">
    <property type="entry name" value="DDE_1"/>
    <property type="match status" value="1"/>
</dbReference>
<comment type="caution">
    <text evidence="2">The sequence shown here is derived from an EMBL/GenBank/DDBJ whole genome shotgun (WGS) entry which is preliminary data.</text>
</comment>
<feature type="domain" description="DDE-1" evidence="1">
    <location>
        <begin position="189"/>
        <end position="320"/>
    </location>
</feature>
<evidence type="ECO:0000313" key="2">
    <source>
        <dbReference type="EMBL" id="KAA6358825.1"/>
    </source>
</evidence>
<sequence>MPKHHKNKLAQTRILKLCETEPYVSLLNSRKLVKLLIQKHGFAQCDIISSGVASISQVKKTAQALNANRTVGHLGRPNSLYEEEMEELLTWIRERIKMKLYPHVFELRNKAREIQNDNPNRSGIVPRLSKQWGHNLISRGSEFKVVKGHLIDEARLRSCTTSNLTPVYFKFNYYCINFQLLDDPRLEPLTITLCINAFGGCLPAQLIVKAVKEVFEEYKRLPKKNFFVQYNDSGYQNKDTLTVYLLQSVFKGIVEVRLEMQGDEPNTDERSILLVDGHSSRIIPEVWLEAQKLNIDVFCIAAHSSTIMQPLDRGCNAEFK</sequence>
<dbReference type="InterPro" id="IPR004875">
    <property type="entry name" value="DDE_SF_endonuclease_dom"/>
</dbReference>